<dbReference type="SUPFAM" id="SSF56112">
    <property type="entry name" value="Protein kinase-like (PK-like)"/>
    <property type="match status" value="1"/>
</dbReference>
<evidence type="ECO:0000313" key="8">
    <source>
        <dbReference type="EMBL" id="KAD5961128.1"/>
    </source>
</evidence>
<proteinExistence type="predicted"/>
<dbReference type="PANTHER" id="PTHR47983">
    <property type="entry name" value="PTO-INTERACTING PROTEIN 1-LIKE"/>
    <property type="match status" value="1"/>
</dbReference>
<dbReference type="AlphaFoldDB" id="A0A5N6P7U1"/>
<organism evidence="8 9">
    <name type="scientific">Mikania micrantha</name>
    <name type="common">bitter vine</name>
    <dbReference type="NCBI Taxonomy" id="192012"/>
    <lineage>
        <taxon>Eukaryota</taxon>
        <taxon>Viridiplantae</taxon>
        <taxon>Streptophyta</taxon>
        <taxon>Embryophyta</taxon>
        <taxon>Tracheophyta</taxon>
        <taxon>Spermatophyta</taxon>
        <taxon>Magnoliopsida</taxon>
        <taxon>eudicotyledons</taxon>
        <taxon>Gunneridae</taxon>
        <taxon>Pentapetalae</taxon>
        <taxon>asterids</taxon>
        <taxon>campanulids</taxon>
        <taxon>Asterales</taxon>
        <taxon>Asteraceae</taxon>
        <taxon>Asteroideae</taxon>
        <taxon>Heliantheae alliance</taxon>
        <taxon>Eupatorieae</taxon>
        <taxon>Mikania</taxon>
    </lineage>
</organism>
<feature type="compositionally biased region" description="Pro residues" evidence="6">
    <location>
        <begin position="213"/>
        <end position="230"/>
    </location>
</feature>
<feature type="domain" description="Protein kinase" evidence="7">
    <location>
        <begin position="1"/>
        <end position="211"/>
    </location>
</feature>
<evidence type="ECO:0000256" key="2">
    <source>
        <dbReference type="ARBA" id="ARBA00022679"/>
    </source>
</evidence>
<keyword evidence="3" id="KW-0547">Nucleotide-binding</keyword>
<dbReference type="PROSITE" id="PS50011">
    <property type="entry name" value="PROTEIN_KINASE_DOM"/>
    <property type="match status" value="1"/>
</dbReference>
<dbReference type="FunFam" id="1.10.510.10:FF:000195">
    <property type="entry name" value="pto-interacting protein 1"/>
    <property type="match status" value="1"/>
</dbReference>
<keyword evidence="1" id="KW-0597">Phosphoprotein</keyword>
<dbReference type="Pfam" id="PF07714">
    <property type="entry name" value="PK_Tyr_Ser-Thr"/>
    <property type="match status" value="1"/>
</dbReference>
<reference evidence="8 9" key="1">
    <citation type="submission" date="2019-05" db="EMBL/GenBank/DDBJ databases">
        <title>Mikania micrantha, genome provides insights into the molecular mechanism of rapid growth.</title>
        <authorList>
            <person name="Liu B."/>
        </authorList>
    </citation>
    <scope>NUCLEOTIDE SEQUENCE [LARGE SCALE GENOMIC DNA]</scope>
    <source>
        <strain evidence="8">NLD-2019</strain>
        <tissue evidence="8">Leaf</tissue>
    </source>
</reference>
<keyword evidence="5" id="KW-0067">ATP-binding</keyword>
<accession>A0A5N6P7U1</accession>
<evidence type="ECO:0000256" key="4">
    <source>
        <dbReference type="ARBA" id="ARBA00022777"/>
    </source>
</evidence>
<protein>
    <recommendedName>
        <fullName evidence="7">Protein kinase domain-containing protein</fullName>
    </recommendedName>
</protein>
<dbReference type="EMBL" id="SZYD01000006">
    <property type="protein sequence ID" value="KAD5961128.1"/>
    <property type="molecule type" value="Genomic_DNA"/>
</dbReference>
<dbReference type="InterPro" id="IPR052101">
    <property type="entry name" value="Plant_StressResp_Kinase"/>
</dbReference>
<dbReference type="SMART" id="SM00220">
    <property type="entry name" value="S_TKc"/>
    <property type="match status" value="1"/>
</dbReference>
<keyword evidence="4" id="KW-0418">Kinase</keyword>
<evidence type="ECO:0000313" key="9">
    <source>
        <dbReference type="Proteomes" id="UP000326396"/>
    </source>
</evidence>
<keyword evidence="9" id="KW-1185">Reference proteome</keyword>
<dbReference type="OrthoDB" id="4062651at2759"/>
<dbReference type="GO" id="GO:0004672">
    <property type="term" value="F:protein kinase activity"/>
    <property type="evidence" value="ECO:0007669"/>
    <property type="project" value="InterPro"/>
</dbReference>
<dbReference type="InterPro" id="IPR001245">
    <property type="entry name" value="Ser-Thr/Tyr_kinase_cat_dom"/>
</dbReference>
<evidence type="ECO:0000256" key="3">
    <source>
        <dbReference type="ARBA" id="ARBA00022741"/>
    </source>
</evidence>
<comment type="caution">
    <text evidence="8">The sequence shown here is derived from an EMBL/GenBank/DDBJ whole genome shotgun (WGS) entry which is preliminary data.</text>
</comment>
<evidence type="ECO:0000259" key="7">
    <source>
        <dbReference type="PROSITE" id="PS50011"/>
    </source>
</evidence>
<evidence type="ECO:0000256" key="5">
    <source>
        <dbReference type="ARBA" id="ARBA00022840"/>
    </source>
</evidence>
<dbReference type="InterPro" id="IPR011009">
    <property type="entry name" value="Kinase-like_dom_sf"/>
</dbReference>
<dbReference type="GO" id="GO:0005524">
    <property type="term" value="F:ATP binding"/>
    <property type="evidence" value="ECO:0007669"/>
    <property type="project" value="UniProtKB-KW"/>
</dbReference>
<dbReference type="InterPro" id="IPR000719">
    <property type="entry name" value="Prot_kinase_dom"/>
</dbReference>
<evidence type="ECO:0000256" key="1">
    <source>
        <dbReference type="ARBA" id="ARBA00022553"/>
    </source>
</evidence>
<gene>
    <name evidence="8" type="ORF">E3N88_12601</name>
</gene>
<dbReference type="Proteomes" id="UP000326396">
    <property type="component" value="Linkage Group LG14"/>
</dbReference>
<keyword evidence="2" id="KW-0808">Transferase</keyword>
<sequence length="252" mass="27957">MNFGNYCLIKILINFDCVDSGCKGSKNTQPRQVLSWTQRVKIAVGAAKGLEYLHKSQTIHRDIKSSNVLLFDDHVAKIGDFDLSNEEPHMLERTHSTRAFNFGSHAPEYAITGQLNSKSDVYSFGVVLLELLTGRKPVDHNLPCDQQSLVTWATPKLRKDRVKECVDARLSGEYPRKAVAKMAAIASLCLQYEPESRPDMTIVVKALQALLEPPPAPRAPPSPRSPPAPRSPLAAPKVSHFSSFMCCCRRST</sequence>
<name>A0A5N6P7U1_9ASTR</name>
<evidence type="ECO:0000256" key="6">
    <source>
        <dbReference type="SAM" id="MobiDB-lite"/>
    </source>
</evidence>
<dbReference type="Gene3D" id="1.10.510.10">
    <property type="entry name" value="Transferase(Phosphotransferase) domain 1"/>
    <property type="match status" value="1"/>
</dbReference>
<dbReference type="PANTHER" id="PTHR47983:SF3">
    <property type="entry name" value="OS05G0135800 PROTEIN"/>
    <property type="match status" value="1"/>
</dbReference>
<feature type="region of interest" description="Disordered" evidence="6">
    <location>
        <begin position="213"/>
        <end position="235"/>
    </location>
</feature>